<keyword evidence="3" id="KW-1185">Reference proteome</keyword>
<dbReference type="EMBL" id="AP012320">
    <property type="protein sequence ID" value="BAL96573.1"/>
    <property type="molecule type" value="Genomic_DNA"/>
</dbReference>
<dbReference type="STRING" id="983917.RGE_32340"/>
<evidence type="ECO:0000313" key="3">
    <source>
        <dbReference type="Proteomes" id="UP000007883"/>
    </source>
</evidence>
<dbReference type="AlphaFoldDB" id="I0HU86"/>
<reference evidence="2 3" key="1">
    <citation type="journal article" date="2012" name="J. Bacteriol.">
        <title>Complete genome sequence of phototrophic betaproteobacterium Rubrivivax gelatinosus IL144.</title>
        <authorList>
            <person name="Nagashima S."/>
            <person name="Kamimura A."/>
            <person name="Shimizu T."/>
            <person name="Nakamura-isaki S."/>
            <person name="Aono E."/>
            <person name="Sakamoto K."/>
            <person name="Ichikawa N."/>
            <person name="Nakazawa H."/>
            <person name="Sekine M."/>
            <person name="Yamazaki S."/>
            <person name="Fujita N."/>
            <person name="Shimada K."/>
            <person name="Hanada S."/>
            <person name="Nagashima K.V.P."/>
        </authorList>
    </citation>
    <scope>NUCLEOTIDE SEQUENCE [LARGE SCALE GENOMIC DNA]</scope>
    <source>
        <strain evidence="3">NBRC 100245 / IL144</strain>
    </source>
</reference>
<dbReference type="HOGENOM" id="CLU_3172788_0_0_4"/>
<evidence type="ECO:0000313" key="2">
    <source>
        <dbReference type="EMBL" id="BAL96573.1"/>
    </source>
</evidence>
<sequence length="47" mass="5264">MKKFSVGRWGQIHLLGGDRTRAARWTVRAIFLLLAAAVMLLALVISR</sequence>
<dbReference type="KEGG" id="rge:RGE_32340"/>
<protein>
    <submittedName>
        <fullName evidence="2">Uncharacterized protein</fullName>
    </submittedName>
</protein>
<accession>I0HU86</accession>
<keyword evidence="1" id="KW-0472">Membrane</keyword>
<name>I0HU86_RUBGI</name>
<feature type="transmembrane region" description="Helical" evidence="1">
    <location>
        <begin position="25"/>
        <end position="45"/>
    </location>
</feature>
<dbReference type="Proteomes" id="UP000007883">
    <property type="component" value="Chromosome"/>
</dbReference>
<organism evidence="2 3">
    <name type="scientific">Rubrivivax gelatinosus (strain NBRC 100245 / IL144)</name>
    <dbReference type="NCBI Taxonomy" id="983917"/>
    <lineage>
        <taxon>Bacteria</taxon>
        <taxon>Pseudomonadati</taxon>
        <taxon>Pseudomonadota</taxon>
        <taxon>Betaproteobacteria</taxon>
        <taxon>Burkholderiales</taxon>
        <taxon>Sphaerotilaceae</taxon>
        <taxon>Rubrivivax</taxon>
    </lineage>
</organism>
<gene>
    <name evidence="2" type="ordered locus">RGE_32340</name>
</gene>
<keyword evidence="1" id="KW-0812">Transmembrane</keyword>
<evidence type="ECO:0000256" key="1">
    <source>
        <dbReference type="SAM" id="Phobius"/>
    </source>
</evidence>
<proteinExistence type="predicted"/>
<dbReference type="RefSeq" id="WP_014429434.1">
    <property type="nucleotide sequence ID" value="NC_017075.1"/>
</dbReference>
<keyword evidence="1" id="KW-1133">Transmembrane helix</keyword>